<keyword evidence="7 13" id="KW-0812">Transmembrane</keyword>
<comment type="cofactor">
    <cofactor evidence="1">
        <name>Mg(2+)</name>
        <dbReference type="ChEBI" id="CHEBI:18420"/>
    </cofactor>
</comment>
<dbReference type="InterPro" id="IPR036424">
    <property type="entry name" value="UPP_synth-like_sf"/>
</dbReference>
<dbReference type="InterPro" id="IPR038887">
    <property type="entry name" value="Nus1/NgBR"/>
</dbReference>
<reference evidence="14" key="1">
    <citation type="submission" date="2021-12" db="EMBL/GenBank/DDBJ databases">
        <title>Convergent genome expansion in fungi linked to evolution of root-endophyte symbiosis.</title>
        <authorList>
            <consortium name="DOE Joint Genome Institute"/>
            <person name="Ke Y.-H."/>
            <person name="Bonito G."/>
            <person name="Liao H.-L."/>
            <person name="Looney B."/>
            <person name="Rojas-Flechas A."/>
            <person name="Nash J."/>
            <person name="Hameed K."/>
            <person name="Schadt C."/>
            <person name="Martin F."/>
            <person name="Crous P.W."/>
            <person name="Miettinen O."/>
            <person name="Magnuson J.K."/>
            <person name="Labbe J."/>
            <person name="Jacobson D."/>
            <person name="Doktycz M.J."/>
            <person name="Veneault-Fourrey C."/>
            <person name="Kuo A."/>
            <person name="Mondo S."/>
            <person name="Calhoun S."/>
            <person name="Riley R."/>
            <person name="Ohm R."/>
            <person name="LaButti K."/>
            <person name="Andreopoulos B."/>
            <person name="Pangilinan J."/>
            <person name="Nolan M."/>
            <person name="Tritt A."/>
            <person name="Clum A."/>
            <person name="Lipzen A."/>
            <person name="Daum C."/>
            <person name="Barry K."/>
            <person name="Grigoriev I.V."/>
            <person name="Vilgalys R."/>
        </authorList>
    </citation>
    <scope>NUCLEOTIDE SEQUENCE</scope>
    <source>
        <strain evidence="14">PMI_201</strain>
    </source>
</reference>
<dbReference type="PANTHER" id="PTHR21528:SF0">
    <property type="entry name" value="DEHYDRODOLICHYL DIPHOSPHATE SYNTHASE COMPLEX SUBUNIT NUS1"/>
    <property type="match status" value="1"/>
</dbReference>
<name>A0AAD4PUD8_9EURO</name>
<evidence type="ECO:0000313" key="14">
    <source>
        <dbReference type="EMBL" id="KAH8689193.1"/>
    </source>
</evidence>
<dbReference type="EC" id="2.5.1.87" evidence="5"/>
<evidence type="ECO:0000313" key="15">
    <source>
        <dbReference type="Proteomes" id="UP001201262"/>
    </source>
</evidence>
<keyword evidence="15" id="KW-1185">Reference proteome</keyword>
<dbReference type="AlphaFoldDB" id="A0AAD4PUD8"/>
<evidence type="ECO:0000256" key="4">
    <source>
        <dbReference type="ARBA" id="ARBA00005432"/>
    </source>
</evidence>
<dbReference type="GO" id="GO:0005789">
    <property type="term" value="C:endoplasmic reticulum membrane"/>
    <property type="evidence" value="ECO:0007669"/>
    <property type="project" value="UniProtKB-SubCell"/>
</dbReference>
<evidence type="ECO:0000256" key="9">
    <source>
        <dbReference type="ARBA" id="ARBA00022842"/>
    </source>
</evidence>
<evidence type="ECO:0000256" key="3">
    <source>
        <dbReference type="ARBA" id="ARBA00004922"/>
    </source>
</evidence>
<evidence type="ECO:0000256" key="11">
    <source>
        <dbReference type="ARBA" id="ARBA00023136"/>
    </source>
</evidence>
<protein>
    <recommendedName>
        <fullName evidence="5">ditrans,polycis-polyprenyl diphosphate synthase [(2E,6E)-farnesyldiphosphate specific]</fullName>
        <ecNumber evidence="5">2.5.1.87</ecNumber>
    </recommendedName>
</protein>
<evidence type="ECO:0000256" key="10">
    <source>
        <dbReference type="ARBA" id="ARBA00022989"/>
    </source>
</evidence>
<accession>A0AAD4PUD8</accession>
<keyword evidence="10 13" id="KW-1133">Transmembrane helix</keyword>
<comment type="subcellular location">
    <subcellularLocation>
        <location evidence="2">Endoplasmic reticulum membrane</location>
    </subcellularLocation>
</comment>
<sequence>MIYTKDADLLRDDARHRGTKLTAAEREKLVKPYLPPQRLQHKKQKPKPKPIRKFLKSQVYRVIYVLIHLCLGFYMRISQTIAAVTDRILAITYHHHRTPELIQKDVKSLSRLPEHLSVLLKLRKDEDALHTLLDETAELAAWTTCAGIPVLSVYERTGILKSCIPALHSAVADKFALYYGSPANQPHLRILAPHHGAYCPSLSDPSATKKPKPGSLTILLLSSADGRETLVDLTKTLTEMAQNGKLSPDDISTKLIDAEITDITSQPSESAPPLDLNNEKTVTMLPSDLFHPVKSEPDLLIIFGPCVKLDGYPPWQVRLTEIFCTGDKTSSIAGGSDEETVEYQGFLRGLWRYARASFRFGR</sequence>
<dbReference type="RefSeq" id="XP_046065619.1">
    <property type="nucleotide sequence ID" value="XM_046214683.1"/>
</dbReference>
<dbReference type="GO" id="GO:0045547">
    <property type="term" value="F:ditrans,polycis-polyprenyl diphosphate synthase [(2E,6E)-farnesyl diphosphate specific] activity"/>
    <property type="evidence" value="ECO:0007669"/>
    <property type="project" value="UniProtKB-EC"/>
</dbReference>
<comment type="catalytic activity">
    <reaction evidence="12">
        <text>n isopentenyl diphosphate + (2E,6E)-farnesyl diphosphate = a di-trans,poly-cis-polyprenyl diphosphate + n diphosphate</text>
        <dbReference type="Rhea" id="RHEA:53008"/>
        <dbReference type="Rhea" id="RHEA-COMP:19494"/>
        <dbReference type="ChEBI" id="CHEBI:33019"/>
        <dbReference type="ChEBI" id="CHEBI:128769"/>
        <dbReference type="ChEBI" id="CHEBI:136960"/>
        <dbReference type="ChEBI" id="CHEBI:175763"/>
        <dbReference type="EC" id="2.5.1.87"/>
    </reaction>
</comment>
<dbReference type="SUPFAM" id="SSF64005">
    <property type="entry name" value="Undecaprenyl diphosphate synthase"/>
    <property type="match status" value="1"/>
</dbReference>
<keyword evidence="8" id="KW-0256">Endoplasmic reticulum</keyword>
<keyword evidence="9" id="KW-0460">Magnesium</keyword>
<comment type="caution">
    <text evidence="14">The sequence shown here is derived from an EMBL/GenBank/DDBJ whole genome shotgun (WGS) entry which is preliminary data.</text>
</comment>
<evidence type="ECO:0000256" key="6">
    <source>
        <dbReference type="ARBA" id="ARBA00022679"/>
    </source>
</evidence>
<keyword evidence="11 13" id="KW-0472">Membrane</keyword>
<proteinExistence type="inferred from homology"/>
<evidence type="ECO:0000256" key="13">
    <source>
        <dbReference type="SAM" id="Phobius"/>
    </source>
</evidence>
<comment type="similarity">
    <text evidence="4">Belongs to the UPP synthase family.</text>
</comment>
<dbReference type="EMBL" id="JAJTJA010000016">
    <property type="protein sequence ID" value="KAH8689193.1"/>
    <property type="molecule type" value="Genomic_DNA"/>
</dbReference>
<gene>
    <name evidence="14" type="ORF">BGW36DRAFT_365725</name>
</gene>
<dbReference type="GeneID" id="70244970"/>
<dbReference type="Gene3D" id="3.40.1180.10">
    <property type="entry name" value="Decaprenyl diphosphate synthase-like"/>
    <property type="match status" value="1"/>
</dbReference>
<keyword evidence="6" id="KW-0808">Transferase</keyword>
<evidence type="ECO:0000256" key="8">
    <source>
        <dbReference type="ARBA" id="ARBA00022824"/>
    </source>
</evidence>
<evidence type="ECO:0000256" key="5">
    <source>
        <dbReference type="ARBA" id="ARBA00012596"/>
    </source>
</evidence>
<comment type="pathway">
    <text evidence="3">Protein modification; protein glycosylation.</text>
</comment>
<dbReference type="Proteomes" id="UP001201262">
    <property type="component" value="Unassembled WGS sequence"/>
</dbReference>
<dbReference type="GO" id="GO:1904423">
    <property type="term" value="C:dehydrodolichyl diphosphate synthase complex"/>
    <property type="evidence" value="ECO:0007669"/>
    <property type="project" value="InterPro"/>
</dbReference>
<evidence type="ECO:0000256" key="12">
    <source>
        <dbReference type="ARBA" id="ARBA00047353"/>
    </source>
</evidence>
<dbReference type="PANTHER" id="PTHR21528">
    <property type="entry name" value="DEHYDRODOLICHYL DIPHOSPHATE SYNTHASE COMPLEX SUBUNIT NUS1"/>
    <property type="match status" value="1"/>
</dbReference>
<evidence type="ECO:0000256" key="1">
    <source>
        <dbReference type="ARBA" id="ARBA00001946"/>
    </source>
</evidence>
<evidence type="ECO:0000256" key="2">
    <source>
        <dbReference type="ARBA" id="ARBA00004586"/>
    </source>
</evidence>
<feature type="transmembrane region" description="Helical" evidence="13">
    <location>
        <begin position="59"/>
        <end position="77"/>
    </location>
</feature>
<evidence type="ECO:0000256" key="7">
    <source>
        <dbReference type="ARBA" id="ARBA00022692"/>
    </source>
</evidence>
<organism evidence="14 15">
    <name type="scientific">Talaromyces proteolyticus</name>
    <dbReference type="NCBI Taxonomy" id="1131652"/>
    <lineage>
        <taxon>Eukaryota</taxon>
        <taxon>Fungi</taxon>
        <taxon>Dikarya</taxon>
        <taxon>Ascomycota</taxon>
        <taxon>Pezizomycotina</taxon>
        <taxon>Eurotiomycetes</taxon>
        <taxon>Eurotiomycetidae</taxon>
        <taxon>Eurotiales</taxon>
        <taxon>Trichocomaceae</taxon>
        <taxon>Talaromyces</taxon>
        <taxon>Talaromyces sect. Bacilispori</taxon>
    </lineage>
</organism>